<dbReference type="GO" id="GO:0004674">
    <property type="term" value="F:protein serine/threonine kinase activity"/>
    <property type="evidence" value="ECO:0007669"/>
    <property type="project" value="UniProtKB-KW"/>
</dbReference>
<gene>
    <name evidence="8" type="ORF">IF1G_00494</name>
</gene>
<dbReference type="GO" id="GO:0005634">
    <property type="term" value="C:nucleus"/>
    <property type="evidence" value="ECO:0007669"/>
    <property type="project" value="TreeGrafter"/>
</dbReference>
<dbReference type="PROSITE" id="PS50011">
    <property type="entry name" value="PROTEIN_KINASE_DOM"/>
    <property type="match status" value="1"/>
</dbReference>
<dbReference type="PANTHER" id="PTHR24345">
    <property type="entry name" value="SERINE/THREONINE-PROTEIN KINASE PLK"/>
    <property type="match status" value="1"/>
</dbReference>
<sequence>MRRDHIDRRLYAAAGGVGRSQQNPGSGISKPYTWRRQRLAWASRSASMITARERHGLGQSGACQSSSAPATVADTNAGDSGVRMHSMRRDLERAYHERLPGARIIIARPPSIRYKEAEHAPLLQPAEFITQSSDGRIILGVLQRLEDVCFKFHVPFLSTLLRPRQYIDELRCVLTYNPASDECEFFCNSHDVALVGESSIHSYLIRQGHIQNIKPGMWTIAVPSGQVARGNGFNRLRPVVEFLLLKRTYASTLKHPVAKGSDENAKSLATNGDATAMQPSTDPLAETLAEFVMGTVQSPGSEKRLPSIPEEEALMPSSGPFYQLQDGETIQVTTSPAGSNNAQIERRYAKTAESYQVTRLQSIDRNRNSSVFACIHSKLPHTTLVAKALNVRPRIRSSIASLATHWSTEMEILRNLDHRNIVKILAWDARFYTVYLEHLPDCLASYPKEPGFTQQDAQTILLDVASALSYLEEKNISHNDIKPRNIAYSPERGAVVLDFGLATEGRWVPREAGGTAWYVPPEALRAGARSNRGNVWAFGVTMLYVLGKIGTPEEYGSPWDFLNLRDPNGADRIAMESWADEVCTAVDELDRDDPMQCVVSWMMEQEPHERLAAGEIESEFRRLSAAE</sequence>
<keyword evidence="4 8" id="KW-0418">Kinase</keyword>
<dbReference type="Gene3D" id="3.30.200.20">
    <property type="entry name" value="Phosphorylase Kinase, domain 1"/>
    <property type="match status" value="1"/>
</dbReference>
<evidence type="ECO:0000313" key="8">
    <source>
        <dbReference type="EMBL" id="TQW00563.1"/>
    </source>
</evidence>
<feature type="region of interest" description="Disordered" evidence="6">
    <location>
        <begin position="55"/>
        <end position="81"/>
    </location>
</feature>
<dbReference type="Pfam" id="PF00069">
    <property type="entry name" value="Pkinase"/>
    <property type="match status" value="1"/>
</dbReference>
<dbReference type="Proteomes" id="UP000315783">
    <property type="component" value="Unassembled WGS sequence"/>
</dbReference>
<evidence type="ECO:0000256" key="1">
    <source>
        <dbReference type="ARBA" id="ARBA00022527"/>
    </source>
</evidence>
<proteinExistence type="predicted"/>
<reference evidence="8 9" key="1">
    <citation type="journal article" date="2019" name="Appl. Microbiol. Biotechnol.">
        <title>Genome sequence of Isaria javanica and comparative genome analysis insights into family S53 peptidase evolution in fungal entomopathogens.</title>
        <authorList>
            <person name="Lin R."/>
            <person name="Zhang X."/>
            <person name="Xin B."/>
            <person name="Zou M."/>
            <person name="Gao Y."/>
            <person name="Qin F."/>
            <person name="Hu Q."/>
            <person name="Xie B."/>
            <person name="Cheng X."/>
        </authorList>
    </citation>
    <scope>NUCLEOTIDE SEQUENCE [LARGE SCALE GENOMIC DNA]</scope>
    <source>
        <strain evidence="8 9">IJ1G</strain>
    </source>
</reference>
<keyword evidence="5" id="KW-0067">ATP-binding</keyword>
<dbReference type="Gene3D" id="1.10.510.10">
    <property type="entry name" value="Transferase(Phosphotransferase) domain 1"/>
    <property type="match status" value="1"/>
</dbReference>
<evidence type="ECO:0000313" key="9">
    <source>
        <dbReference type="Proteomes" id="UP000315783"/>
    </source>
</evidence>
<dbReference type="SMART" id="SM00220">
    <property type="entry name" value="S_TKc"/>
    <property type="match status" value="1"/>
</dbReference>
<dbReference type="SUPFAM" id="SSF56112">
    <property type="entry name" value="Protein kinase-like (PK-like)"/>
    <property type="match status" value="1"/>
</dbReference>
<evidence type="ECO:0000256" key="6">
    <source>
        <dbReference type="SAM" id="MobiDB-lite"/>
    </source>
</evidence>
<dbReference type="OrthoDB" id="1668230at2759"/>
<evidence type="ECO:0000256" key="3">
    <source>
        <dbReference type="ARBA" id="ARBA00022741"/>
    </source>
</evidence>
<evidence type="ECO:0000256" key="5">
    <source>
        <dbReference type="ARBA" id="ARBA00022840"/>
    </source>
</evidence>
<dbReference type="GO" id="GO:0005524">
    <property type="term" value="F:ATP binding"/>
    <property type="evidence" value="ECO:0007669"/>
    <property type="project" value="UniProtKB-KW"/>
</dbReference>
<name>A0A545VFR9_9HYPO</name>
<dbReference type="EMBL" id="SPUK01000001">
    <property type="protein sequence ID" value="TQW00563.1"/>
    <property type="molecule type" value="Genomic_DNA"/>
</dbReference>
<dbReference type="STRING" id="43265.A0A545VFR9"/>
<keyword evidence="9" id="KW-1185">Reference proteome</keyword>
<keyword evidence="1" id="KW-0723">Serine/threonine-protein kinase</keyword>
<keyword evidence="2" id="KW-0808">Transferase</keyword>
<dbReference type="PANTHER" id="PTHR24345:SF91">
    <property type="entry name" value="SERINE_THREONINE-PROTEIN KINASE PLK4"/>
    <property type="match status" value="1"/>
</dbReference>
<protein>
    <submittedName>
        <fullName evidence="8">Protein kinase-like domain</fullName>
    </submittedName>
</protein>
<feature type="domain" description="Protein kinase" evidence="7">
    <location>
        <begin position="357"/>
        <end position="621"/>
    </location>
</feature>
<evidence type="ECO:0000256" key="2">
    <source>
        <dbReference type="ARBA" id="ARBA00022679"/>
    </source>
</evidence>
<evidence type="ECO:0000256" key="4">
    <source>
        <dbReference type="ARBA" id="ARBA00022777"/>
    </source>
</evidence>
<keyword evidence="3" id="KW-0547">Nucleotide-binding</keyword>
<evidence type="ECO:0000259" key="7">
    <source>
        <dbReference type="PROSITE" id="PS50011"/>
    </source>
</evidence>
<dbReference type="AlphaFoldDB" id="A0A545VFR9"/>
<feature type="compositionally biased region" description="Polar residues" evidence="6">
    <location>
        <begin position="61"/>
        <end position="78"/>
    </location>
</feature>
<dbReference type="InterPro" id="IPR000719">
    <property type="entry name" value="Prot_kinase_dom"/>
</dbReference>
<organism evidence="8 9">
    <name type="scientific">Cordyceps javanica</name>
    <dbReference type="NCBI Taxonomy" id="43265"/>
    <lineage>
        <taxon>Eukaryota</taxon>
        <taxon>Fungi</taxon>
        <taxon>Dikarya</taxon>
        <taxon>Ascomycota</taxon>
        <taxon>Pezizomycotina</taxon>
        <taxon>Sordariomycetes</taxon>
        <taxon>Hypocreomycetidae</taxon>
        <taxon>Hypocreales</taxon>
        <taxon>Cordycipitaceae</taxon>
        <taxon>Cordyceps</taxon>
    </lineage>
</organism>
<accession>A0A545VFR9</accession>
<comment type="caution">
    <text evidence="8">The sequence shown here is derived from an EMBL/GenBank/DDBJ whole genome shotgun (WGS) entry which is preliminary data.</text>
</comment>
<dbReference type="InterPro" id="IPR011009">
    <property type="entry name" value="Kinase-like_dom_sf"/>
</dbReference>